<gene>
    <name evidence="2" type="ORF">RN001_000254</name>
</gene>
<dbReference type="EMBL" id="JARPUR010000001">
    <property type="protein sequence ID" value="KAK4883983.1"/>
    <property type="molecule type" value="Genomic_DNA"/>
</dbReference>
<protein>
    <submittedName>
        <fullName evidence="2">Uncharacterized protein</fullName>
    </submittedName>
</protein>
<keyword evidence="3" id="KW-1185">Reference proteome</keyword>
<reference evidence="3" key="1">
    <citation type="submission" date="2023-01" db="EMBL/GenBank/DDBJ databases">
        <title>Key to firefly adult light organ development and bioluminescence: homeobox transcription factors regulate luciferase expression and transportation to peroxisome.</title>
        <authorList>
            <person name="Fu X."/>
        </authorList>
    </citation>
    <scope>NUCLEOTIDE SEQUENCE [LARGE SCALE GENOMIC DNA]</scope>
</reference>
<proteinExistence type="predicted"/>
<name>A0AAN7QLY0_9COLE</name>
<sequence length="182" mass="20932">MIENCSSSNDADNNGNVRQGQKMHVISDITINRQDILNIFPLKVGTVLRMDSLDIIPVDEINLFTLDNISMNQVLEEPQQNEQNTKKENLKTEQEEDTNKTEDKENIDPDVTEKIEVIRDNLEQATEQEAEDSKNEGTNLKKKEKEERSKESNKFELEEEIKNIEKSPLKLGQSENNDLTTK</sequence>
<comment type="caution">
    <text evidence="2">The sequence shown here is derived from an EMBL/GenBank/DDBJ whole genome shotgun (WGS) entry which is preliminary data.</text>
</comment>
<feature type="compositionally biased region" description="Basic and acidic residues" evidence="1">
    <location>
        <begin position="84"/>
        <end position="122"/>
    </location>
</feature>
<dbReference type="AlphaFoldDB" id="A0AAN7QLY0"/>
<feature type="region of interest" description="Disordered" evidence="1">
    <location>
        <begin position="75"/>
        <end position="182"/>
    </location>
</feature>
<evidence type="ECO:0000256" key="1">
    <source>
        <dbReference type="SAM" id="MobiDB-lite"/>
    </source>
</evidence>
<feature type="compositionally biased region" description="Polar residues" evidence="1">
    <location>
        <begin position="173"/>
        <end position="182"/>
    </location>
</feature>
<feature type="compositionally biased region" description="Basic and acidic residues" evidence="1">
    <location>
        <begin position="131"/>
        <end position="168"/>
    </location>
</feature>
<organism evidence="2 3">
    <name type="scientific">Aquatica leii</name>
    <dbReference type="NCBI Taxonomy" id="1421715"/>
    <lineage>
        <taxon>Eukaryota</taxon>
        <taxon>Metazoa</taxon>
        <taxon>Ecdysozoa</taxon>
        <taxon>Arthropoda</taxon>
        <taxon>Hexapoda</taxon>
        <taxon>Insecta</taxon>
        <taxon>Pterygota</taxon>
        <taxon>Neoptera</taxon>
        <taxon>Endopterygota</taxon>
        <taxon>Coleoptera</taxon>
        <taxon>Polyphaga</taxon>
        <taxon>Elateriformia</taxon>
        <taxon>Elateroidea</taxon>
        <taxon>Lampyridae</taxon>
        <taxon>Luciolinae</taxon>
        <taxon>Aquatica</taxon>
    </lineage>
</organism>
<evidence type="ECO:0000313" key="2">
    <source>
        <dbReference type="EMBL" id="KAK4883983.1"/>
    </source>
</evidence>
<evidence type="ECO:0000313" key="3">
    <source>
        <dbReference type="Proteomes" id="UP001353858"/>
    </source>
</evidence>
<dbReference type="Proteomes" id="UP001353858">
    <property type="component" value="Unassembled WGS sequence"/>
</dbReference>
<accession>A0AAN7QLY0</accession>